<dbReference type="AlphaFoldDB" id="C7RBB5"/>
<dbReference type="EMBL" id="CP001707">
    <property type="protein sequence ID" value="ACV26557.1"/>
    <property type="molecule type" value="Genomic_DNA"/>
</dbReference>
<dbReference type="HOGENOM" id="CLU_1000319_0_0_6"/>
<evidence type="ECO:0000313" key="2">
    <source>
        <dbReference type="EMBL" id="ACV26557.1"/>
    </source>
</evidence>
<feature type="chain" id="PRO_5002983284" description="Peptidoglycan-binding LysM" evidence="1">
    <location>
        <begin position="24"/>
        <end position="245"/>
    </location>
</feature>
<keyword evidence="1" id="KW-0732">Signal</keyword>
<proteinExistence type="predicted"/>
<evidence type="ECO:0008006" key="4">
    <source>
        <dbReference type="Google" id="ProtNLM"/>
    </source>
</evidence>
<keyword evidence="3" id="KW-1185">Reference proteome</keyword>
<evidence type="ECO:0000313" key="3">
    <source>
        <dbReference type="Proteomes" id="UP000001231"/>
    </source>
</evidence>
<organism evidence="2 3">
    <name type="scientific">Kangiella koreensis (strain DSM 16069 / JCM 12317 / KCTC 12182 / SW-125)</name>
    <dbReference type="NCBI Taxonomy" id="523791"/>
    <lineage>
        <taxon>Bacteria</taxon>
        <taxon>Pseudomonadati</taxon>
        <taxon>Pseudomonadota</taxon>
        <taxon>Gammaproteobacteria</taxon>
        <taxon>Kangiellales</taxon>
        <taxon>Kangiellaceae</taxon>
        <taxon>Kangiella</taxon>
    </lineage>
</organism>
<accession>C7RBB5</accession>
<evidence type="ECO:0000256" key="1">
    <source>
        <dbReference type="SAM" id="SignalP"/>
    </source>
</evidence>
<feature type="signal peptide" evidence="1">
    <location>
        <begin position="1"/>
        <end position="23"/>
    </location>
</feature>
<dbReference type="InterPro" id="IPR021241">
    <property type="entry name" value="CsiV"/>
</dbReference>
<dbReference type="KEGG" id="kko:Kkor_1138"/>
<protein>
    <recommendedName>
        <fullName evidence="4">Peptidoglycan-binding LysM</fullName>
    </recommendedName>
</protein>
<dbReference type="InParanoid" id="C7RBB5"/>
<name>C7RBB5_KANKD</name>
<sequence>MSKRIIILAACLMLAFSTNSALAQSVFDVEFIVFKRIDQQDNAAQVKETNLPELNDEISLNELPEGYSQLLASQFKLEGVYNRLRTSPNIRPLLHFGWRQPLMDKADTPWLHYNLSDEAETEGLEQFEGVIRFSRNQGLLVEHKVIGFKPMRIPQQFLSSEPQNSSNENSDEDMNAIFVDAEALNDQIVVDQQMPDQLHGYFVLSENRKVKLDELHYFDHPNMGILLKVTPHKASLEEQEALENP</sequence>
<dbReference type="Pfam" id="PF10972">
    <property type="entry name" value="CsiV"/>
    <property type="match status" value="1"/>
</dbReference>
<dbReference type="OrthoDB" id="5566524at2"/>
<reference evidence="2 3" key="1">
    <citation type="journal article" date="2009" name="Stand. Genomic Sci.">
        <title>Complete genome sequence of Kangiella koreensis type strain (SW-125).</title>
        <authorList>
            <person name="Han C."/>
            <person name="Sikorski J."/>
            <person name="Lapidus A."/>
            <person name="Nolan M."/>
            <person name="Glavina Del Rio T."/>
            <person name="Tice H."/>
            <person name="Cheng J.F."/>
            <person name="Lucas S."/>
            <person name="Chen F."/>
            <person name="Copeland A."/>
            <person name="Ivanova N."/>
            <person name="Mavromatis K."/>
            <person name="Ovchinnikova G."/>
            <person name="Pati A."/>
            <person name="Bruce D."/>
            <person name="Goodwin L."/>
            <person name="Pitluck S."/>
            <person name="Chen A."/>
            <person name="Palaniappan K."/>
            <person name="Land M."/>
            <person name="Hauser L."/>
            <person name="Chang Y.J."/>
            <person name="Jeffries C.D."/>
            <person name="Chain P."/>
            <person name="Saunders E."/>
            <person name="Brettin T."/>
            <person name="Goker M."/>
            <person name="Tindall B.J."/>
            <person name="Bristow J."/>
            <person name="Eisen J.A."/>
            <person name="Markowitz V."/>
            <person name="Hugenholtz P."/>
            <person name="Kyrpides N.C."/>
            <person name="Klenk H.P."/>
            <person name="Detter J.C."/>
        </authorList>
    </citation>
    <scope>NUCLEOTIDE SEQUENCE [LARGE SCALE GENOMIC DNA]</scope>
    <source>
        <strain evidence="3">DSM 16069 / KCTC 12182 / SW-125</strain>
    </source>
</reference>
<dbReference type="Proteomes" id="UP000001231">
    <property type="component" value="Chromosome"/>
</dbReference>
<dbReference type="RefSeq" id="WP_012801071.1">
    <property type="nucleotide sequence ID" value="NC_013166.1"/>
</dbReference>
<gene>
    <name evidence="2" type="ordered locus">Kkor_1138</name>
</gene>
<dbReference type="STRING" id="523791.Kkor_1138"/>